<dbReference type="PROSITE" id="PS50181">
    <property type="entry name" value="FBOX"/>
    <property type="match status" value="1"/>
</dbReference>
<gene>
    <name evidence="2" type="ORF">MSAN_02387400</name>
</gene>
<dbReference type="EMBL" id="JACAZH010000049">
    <property type="protein sequence ID" value="KAF7334260.1"/>
    <property type="molecule type" value="Genomic_DNA"/>
</dbReference>
<comment type="caution">
    <text evidence="2">The sequence shown here is derived from an EMBL/GenBank/DDBJ whole genome shotgun (WGS) entry which is preliminary data.</text>
</comment>
<protein>
    <recommendedName>
        <fullName evidence="1">F-box domain-containing protein</fullName>
    </recommendedName>
</protein>
<dbReference type="AlphaFoldDB" id="A0A8H6X4D1"/>
<reference evidence="2" key="1">
    <citation type="submission" date="2020-05" db="EMBL/GenBank/DDBJ databases">
        <title>Mycena genomes resolve the evolution of fungal bioluminescence.</title>
        <authorList>
            <person name="Tsai I.J."/>
        </authorList>
    </citation>
    <scope>NUCLEOTIDE SEQUENCE</scope>
    <source>
        <strain evidence="2">160909Yilan</strain>
    </source>
</reference>
<evidence type="ECO:0000259" key="1">
    <source>
        <dbReference type="PROSITE" id="PS50181"/>
    </source>
</evidence>
<evidence type="ECO:0000313" key="3">
    <source>
        <dbReference type="Proteomes" id="UP000623467"/>
    </source>
</evidence>
<dbReference type="InterPro" id="IPR036047">
    <property type="entry name" value="F-box-like_dom_sf"/>
</dbReference>
<feature type="domain" description="F-box" evidence="1">
    <location>
        <begin position="4"/>
        <end position="50"/>
    </location>
</feature>
<keyword evidence="3" id="KW-1185">Reference proteome</keyword>
<dbReference type="OrthoDB" id="2998973at2759"/>
<proteinExistence type="predicted"/>
<dbReference type="InterPro" id="IPR001810">
    <property type="entry name" value="F-box_dom"/>
</dbReference>
<accession>A0A8H6X4D1</accession>
<evidence type="ECO:0000313" key="2">
    <source>
        <dbReference type="EMBL" id="KAF7334260.1"/>
    </source>
</evidence>
<dbReference type="Proteomes" id="UP000623467">
    <property type="component" value="Unassembled WGS sequence"/>
</dbReference>
<organism evidence="2 3">
    <name type="scientific">Mycena sanguinolenta</name>
    <dbReference type="NCBI Taxonomy" id="230812"/>
    <lineage>
        <taxon>Eukaryota</taxon>
        <taxon>Fungi</taxon>
        <taxon>Dikarya</taxon>
        <taxon>Basidiomycota</taxon>
        <taxon>Agaricomycotina</taxon>
        <taxon>Agaricomycetes</taxon>
        <taxon>Agaricomycetidae</taxon>
        <taxon>Agaricales</taxon>
        <taxon>Marasmiineae</taxon>
        <taxon>Mycenaceae</taxon>
        <taxon>Mycena</taxon>
    </lineage>
</organism>
<dbReference type="SUPFAM" id="SSF81383">
    <property type="entry name" value="F-box domain"/>
    <property type="match status" value="1"/>
</dbReference>
<name>A0A8H6X4D1_9AGAR</name>
<sequence length="465" mass="52334">MAEKFGLENLSEDLLLRILILTDIYTVLTISQVNTFFHAIASTKQLWLLLTKDLFLRGLVDIHSDEVNSSLSSDELIAQVKRAVYGPRTWSPDSPTAPTLIQQFTVEVANNRIHFASLLPGYIIFRKQEIGALECYNLSTGHLVWNWARSGFVALETDFSVCRGHKVTVFLTMLEQASTDAWLEILDVDLESGHSHELLQFHFTSIDGIPWRFRDPQCAEDYLGCIMGTCGNNPSDSIWMPFLINLRTEQYIFFDCGFSLKDKFYVIPGYILLVSPRSEPFSVRTPSISSFEGLWKPLSDFTLEHATSESTIAPSIIPITGAVGPRDKDTYGWFQVEVFLTESLLRRNTYLLRIFDTVAYSGVLETVTTASIHRLDLSEQTPKCTLLSAFAQSTAGGMVGVRAVTRAGYNVFSWSKEGVHLVRQDDGEATFINFDGTRRVRQATLPHNGGLVVLRKTHAEILYYD</sequence>